<dbReference type="EMBL" id="BGPR01000018">
    <property type="protein sequence ID" value="GBL79294.1"/>
    <property type="molecule type" value="Genomic_DNA"/>
</dbReference>
<dbReference type="GO" id="GO:0003676">
    <property type="term" value="F:nucleic acid binding"/>
    <property type="evidence" value="ECO:0007669"/>
    <property type="project" value="InterPro"/>
</dbReference>
<dbReference type="Proteomes" id="UP000499080">
    <property type="component" value="Unassembled WGS sequence"/>
</dbReference>
<reference evidence="2 3" key="1">
    <citation type="journal article" date="2019" name="Sci. Rep.">
        <title>Orb-weaving spider Araneus ventricosus genome elucidates the spidroin gene catalogue.</title>
        <authorList>
            <person name="Kono N."/>
            <person name="Nakamura H."/>
            <person name="Ohtoshi R."/>
            <person name="Moran D.A.P."/>
            <person name="Shinohara A."/>
            <person name="Yoshida Y."/>
            <person name="Fujiwara M."/>
            <person name="Mori M."/>
            <person name="Tomita M."/>
            <person name="Arakawa K."/>
        </authorList>
    </citation>
    <scope>NUCLEOTIDE SEQUENCE [LARGE SCALE GENOMIC DNA]</scope>
</reference>
<dbReference type="InterPro" id="IPR036397">
    <property type="entry name" value="RNaseH_sf"/>
</dbReference>
<organism evidence="2 3">
    <name type="scientific">Araneus ventricosus</name>
    <name type="common">Orbweaver spider</name>
    <name type="synonym">Epeira ventricosa</name>
    <dbReference type="NCBI Taxonomy" id="182803"/>
    <lineage>
        <taxon>Eukaryota</taxon>
        <taxon>Metazoa</taxon>
        <taxon>Ecdysozoa</taxon>
        <taxon>Arthropoda</taxon>
        <taxon>Chelicerata</taxon>
        <taxon>Arachnida</taxon>
        <taxon>Araneae</taxon>
        <taxon>Araneomorphae</taxon>
        <taxon>Entelegynae</taxon>
        <taxon>Araneoidea</taxon>
        <taxon>Araneidae</taxon>
        <taxon>Araneus</taxon>
    </lineage>
</organism>
<accession>A0A4Y2AK14</accession>
<evidence type="ECO:0000259" key="1">
    <source>
        <dbReference type="Pfam" id="PF13358"/>
    </source>
</evidence>
<dbReference type="Pfam" id="PF13358">
    <property type="entry name" value="DDE_3"/>
    <property type="match status" value="1"/>
</dbReference>
<dbReference type="AlphaFoldDB" id="A0A4Y2AK14"/>
<dbReference type="Gene3D" id="3.30.420.10">
    <property type="entry name" value="Ribonuclease H-like superfamily/Ribonuclease H"/>
    <property type="match status" value="1"/>
</dbReference>
<sequence>MKQLNTLKSRCFGVILHLEDLAAQYQFEVIGLVVQGMMNFKKYISILEDKIVPFIQTFADGVGVFQRDLAPCHNSKLVRKKNQEKKLTVLKWPGNSPDVNPIENLWSIVKKRVS</sequence>
<proteinExistence type="predicted"/>
<comment type="caution">
    <text evidence="2">The sequence shown here is derived from an EMBL/GenBank/DDBJ whole genome shotgun (WGS) entry which is preliminary data.</text>
</comment>
<dbReference type="InterPro" id="IPR038717">
    <property type="entry name" value="Tc1-like_DDE_dom"/>
</dbReference>
<feature type="domain" description="Tc1-like transposase DDE" evidence="1">
    <location>
        <begin position="65"/>
        <end position="113"/>
    </location>
</feature>
<keyword evidence="3" id="KW-1185">Reference proteome</keyword>
<evidence type="ECO:0000313" key="3">
    <source>
        <dbReference type="Proteomes" id="UP000499080"/>
    </source>
</evidence>
<protein>
    <recommendedName>
        <fullName evidence="1">Tc1-like transposase DDE domain-containing protein</fullName>
    </recommendedName>
</protein>
<gene>
    <name evidence="2" type="ORF">AVEN_92506_1</name>
</gene>
<name>A0A4Y2AK14_ARAVE</name>
<evidence type="ECO:0000313" key="2">
    <source>
        <dbReference type="EMBL" id="GBL79294.1"/>
    </source>
</evidence>
<dbReference type="OrthoDB" id="6435879at2759"/>